<evidence type="ECO:0000256" key="1">
    <source>
        <dbReference type="ARBA" id="ARBA00009646"/>
    </source>
</evidence>
<feature type="domain" description="Beta/gamma crystallin 'Greek key'" evidence="4">
    <location>
        <begin position="46"/>
        <end position="86"/>
    </location>
</feature>
<evidence type="ECO:0000259" key="4">
    <source>
        <dbReference type="PROSITE" id="PS50915"/>
    </source>
</evidence>
<dbReference type="GO" id="GO:0002088">
    <property type="term" value="P:lens development in camera-type eye"/>
    <property type="evidence" value="ECO:0007669"/>
    <property type="project" value="TreeGrafter"/>
</dbReference>
<proteinExistence type="inferred from homology"/>
<dbReference type="FunFam" id="2.60.20.10:FF:000003">
    <property type="entry name" value="Crystallin gamma S"/>
    <property type="match status" value="1"/>
</dbReference>
<dbReference type="InterPro" id="IPR001064">
    <property type="entry name" value="Beta/gamma_crystallin"/>
</dbReference>
<dbReference type="AlphaFoldDB" id="A0A553PJ05"/>
<name>A0A553PJ05_9TELE</name>
<dbReference type="SUPFAM" id="SSF49695">
    <property type="entry name" value="gamma-Crystallin-like"/>
    <property type="match status" value="1"/>
</dbReference>
<gene>
    <name evidence="5" type="ORF">DNTS_005796</name>
</gene>
<dbReference type="OrthoDB" id="8407241at2759"/>
<feature type="domain" description="Beta/gamma crystallin 'Greek key'" evidence="4">
    <location>
        <begin position="87"/>
        <end position="129"/>
    </location>
</feature>
<evidence type="ECO:0000313" key="5">
    <source>
        <dbReference type="EMBL" id="TRY77649.1"/>
    </source>
</evidence>
<dbReference type="PANTHER" id="PTHR11818">
    <property type="entry name" value="BETA/GAMMA CRYSTALLIN"/>
    <property type="match status" value="1"/>
</dbReference>
<dbReference type="PANTHER" id="PTHR11818:SF126">
    <property type="entry name" value="CRYSTALLIN, GAMMA MX,-LIKE 2-RELATED"/>
    <property type="match status" value="1"/>
</dbReference>
<evidence type="ECO:0000256" key="2">
    <source>
        <dbReference type="ARBA" id="ARBA00022613"/>
    </source>
</evidence>
<dbReference type="Gene3D" id="2.60.20.10">
    <property type="entry name" value="Crystallins"/>
    <property type="match status" value="1"/>
</dbReference>
<dbReference type="InterPro" id="IPR011024">
    <property type="entry name" value="G_crystallin-like"/>
</dbReference>
<dbReference type="PRINTS" id="PR01367">
    <property type="entry name" value="BGCRYSTALLIN"/>
</dbReference>
<keyword evidence="2" id="KW-0273">Eye lens protein</keyword>
<dbReference type="InterPro" id="IPR050252">
    <property type="entry name" value="Beta/Gamma-Crystallin"/>
</dbReference>
<dbReference type="STRING" id="623744.A0A553PJ05"/>
<comment type="caution">
    <text evidence="5">The sequence shown here is derived from an EMBL/GenBank/DDBJ whole genome shotgun (WGS) entry which is preliminary data.</text>
</comment>
<dbReference type="EMBL" id="SRMA01026679">
    <property type="protein sequence ID" value="TRY77649.1"/>
    <property type="molecule type" value="Genomic_DNA"/>
</dbReference>
<organism evidence="5 6">
    <name type="scientific">Danionella cerebrum</name>
    <dbReference type="NCBI Taxonomy" id="2873325"/>
    <lineage>
        <taxon>Eukaryota</taxon>
        <taxon>Metazoa</taxon>
        <taxon>Chordata</taxon>
        <taxon>Craniata</taxon>
        <taxon>Vertebrata</taxon>
        <taxon>Euteleostomi</taxon>
        <taxon>Actinopterygii</taxon>
        <taxon>Neopterygii</taxon>
        <taxon>Teleostei</taxon>
        <taxon>Ostariophysi</taxon>
        <taxon>Cypriniformes</taxon>
        <taxon>Danionidae</taxon>
        <taxon>Danioninae</taxon>
        <taxon>Danionella</taxon>
    </lineage>
</organism>
<evidence type="ECO:0000256" key="3">
    <source>
        <dbReference type="ARBA" id="ARBA00022737"/>
    </source>
</evidence>
<dbReference type="GO" id="GO:0005212">
    <property type="term" value="F:structural constituent of eye lens"/>
    <property type="evidence" value="ECO:0007669"/>
    <property type="project" value="UniProtKB-KW"/>
</dbReference>
<keyword evidence="3" id="KW-0677">Repeat</keyword>
<comment type="similarity">
    <text evidence="1">Belongs to the beta/gamma-crystallin family.</text>
</comment>
<protein>
    <recommendedName>
        <fullName evidence="4">Beta/gamma crystallin 'Greek key' domain-containing protein</fullName>
    </recommendedName>
</protein>
<evidence type="ECO:0000313" key="6">
    <source>
        <dbReference type="Proteomes" id="UP000316079"/>
    </source>
</evidence>
<sequence length="131" mass="15528">MICLAEQLNVKHINLAHHPHNAQYTSNAGMKLSQNMDRMGKHTGSFRIRLYERPDFQGQTMECSDDCPSLFERFRQREVHSCNVLDGAWIFFEQPNFRGRQYLLERGEYRCFTDWNAMHPTVGSIRRIQDF</sequence>
<dbReference type="PROSITE" id="PS50915">
    <property type="entry name" value="CRYSTALLIN_BETA_GAMMA"/>
    <property type="match status" value="2"/>
</dbReference>
<dbReference type="SMART" id="SM00247">
    <property type="entry name" value="XTALbg"/>
    <property type="match status" value="1"/>
</dbReference>
<dbReference type="Proteomes" id="UP000316079">
    <property type="component" value="Unassembled WGS sequence"/>
</dbReference>
<reference evidence="5 6" key="1">
    <citation type="journal article" date="2019" name="Sci. Data">
        <title>Hybrid genome assembly and annotation of Danionella translucida.</title>
        <authorList>
            <person name="Kadobianskyi M."/>
            <person name="Schulze L."/>
            <person name="Schuelke M."/>
            <person name="Judkewitz B."/>
        </authorList>
    </citation>
    <scope>NUCLEOTIDE SEQUENCE [LARGE SCALE GENOMIC DNA]</scope>
    <source>
        <strain evidence="5 6">Bolton</strain>
    </source>
</reference>
<accession>A0A553PJ05</accession>
<dbReference type="Pfam" id="PF00030">
    <property type="entry name" value="Crystall"/>
    <property type="match status" value="1"/>
</dbReference>
<dbReference type="GO" id="GO:0007601">
    <property type="term" value="P:visual perception"/>
    <property type="evidence" value="ECO:0007669"/>
    <property type="project" value="TreeGrafter"/>
</dbReference>
<keyword evidence="6" id="KW-1185">Reference proteome</keyword>